<reference evidence="2" key="1">
    <citation type="submission" date="2013-08" db="EMBL/GenBank/DDBJ databases">
        <title>Oryza genome evolution.</title>
        <authorList>
            <person name="Wing R.A."/>
            <person name="Panaud O."/>
            <person name="Oliveira A.C."/>
        </authorList>
    </citation>
    <scope>NUCLEOTIDE SEQUENCE</scope>
</reference>
<accession>A0A0D9Y940</accession>
<sequence length="95" mass="10337">MTQQGMLFWDPSKTEAYEVHSAGSSRTPPSEWPDLWLSEEGNERRGGVHAAAPDATQVTTTSARARAPSRLPRADFSWCGDGGKRWGSDGDDMGL</sequence>
<feature type="compositionally biased region" description="Low complexity" evidence="1">
    <location>
        <begin position="62"/>
        <end position="71"/>
    </location>
</feature>
<feature type="region of interest" description="Disordered" evidence="1">
    <location>
        <begin position="42"/>
        <end position="95"/>
    </location>
</feature>
<organism evidence="2">
    <name type="scientific">Oryza glumipatula</name>
    <dbReference type="NCBI Taxonomy" id="40148"/>
    <lineage>
        <taxon>Eukaryota</taxon>
        <taxon>Viridiplantae</taxon>
        <taxon>Streptophyta</taxon>
        <taxon>Embryophyta</taxon>
        <taxon>Tracheophyta</taxon>
        <taxon>Spermatophyta</taxon>
        <taxon>Magnoliopsida</taxon>
        <taxon>Liliopsida</taxon>
        <taxon>Poales</taxon>
        <taxon>Poaceae</taxon>
        <taxon>BOP clade</taxon>
        <taxon>Oryzoideae</taxon>
        <taxon>Oryzeae</taxon>
        <taxon>Oryzinae</taxon>
        <taxon>Oryza</taxon>
    </lineage>
</organism>
<dbReference type="EnsemblPlants" id="OGLUM01G19460.4">
    <property type="protein sequence ID" value="OGLUM01G19460.4"/>
    <property type="gene ID" value="OGLUM01G19460"/>
</dbReference>
<dbReference type="Proteomes" id="UP000026961">
    <property type="component" value="Chromosome 1"/>
</dbReference>
<dbReference type="HOGENOM" id="CLU_2376244_0_0_1"/>
<protein>
    <submittedName>
        <fullName evidence="2">Uncharacterized protein</fullName>
    </submittedName>
</protein>
<dbReference type="Gramene" id="OGLUM01G19460.4">
    <property type="protein sequence ID" value="OGLUM01G19460.4"/>
    <property type="gene ID" value="OGLUM01G19460"/>
</dbReference>
<dbReference type="AlphaFoldDB" id="A0A0D9Y940"/>
<proteinExistence type="predicted"/>
<evidence type="ECO:0000313" key="2">
    <source>
        <dbReference type="EnsemblPlants" id="OGLUM01G19460.4"/>
    </source>
</evidence>
<keyword evidence="3" id="KW-1185">Reference proteome</keyword>
<reference evidence="2" key="2">
    <citation type="submission" date="2015-04" db="UniProtKB">
        <authorList>
            <consortium name="EnsemblPlants"/>
        </authorList>
    </citation>
    <scope>IDENTIFICATION</scope>
</reference>
<evidence type="ECO:0000256" key="1">
    <source>
        <dbReference type="SAM" id="MobiDB-lite"/>
    </source>
</evidence>
<evidence type="ECO:0000313" key="3">
    <source>
        <dbReference type="Proteomes" id="UP000026961"/>
    </source>
</evidence>
<reference evidence="2" key="3">
    <citation type="submission" date="2018-05" db="EMBL/GenBank/DDBJ databases">
        <title>OgluRS3 (Oryza glumaepatula Reference Sequence Version 3).</title>
        <authorList>
            <person name="Zhang J."/>
            <person name="Kudrna D."/>
            <person name="Lee S."/>
            <person name="Talag J."/>
            <person name="Welchert J."/>
            <person name="Wing R.A."/>
        </authorList>
    </citation>
    <scope>NUCLEOTIDE SEQUENCE [LARGE SCALE GENOMIC DNA]</scope>
</reference>
<name>A0A0D9Y940_9ORYZ</name>